<name>A0A892ZH78_9NEIS</name>
<gene>
    <name evidence="1" type="ORF">JQU52_10715</name>
</gene>
<accession>A0A892ZH78</accession>
<reference evidence="1" key="1">
    <citation type="submission" date="2021-02" db="EMBL/GenBank/DDBJ databases">
        <title>Neisseriaceae sp. 26B isolated from the cloaca of a Common Toad-headed Turtle (Mesoclemmys nasuta).</title>
        <authorList>
            <person name="Spergser J."/>
            <person name="Busse H.-J."/>
        </authorList>
    </citation>
    <scope>NUCLEOTIDE SEQUENCE</scope>
    <source>
        <strain evidence="1">26B</strain>
    </source>
</reference>
<keyword evidence="2" id="KW-1185">Reference proteome</keyword>
<dbReference type="Proteomes" id="UP000653156">
    <property type="component" value="Chromosome"/>
</dbReference>
<evidence type="ECO:0000313" key="1">
    <source>
        <dbReference type="EMBL" id="QRQ81187.1"/>
    </source>
</evidence>
<dbReference type="PANTHER" id="PTHR21192">
    <property type="entry name" value="NUCLEAR PROTEIN E3-3"/>
    <property type="match status" value="1"/>
</dbReference>
<dbReference type="Gene3D" id="3.40.1230.10">
    <property type="entry name" value="MTH938-like"/>
    <property type="match status" value="1"/>
</dbReference>
<dbReference type="InterPro" id="IPR036748">
    <property type="entry name" value="MTH938-like_sf"/>
</dbReference>
<dbReference type="EMBL" id="CP069798">
    <property type="protein sequence ID" value="QRQ81187.1"/>
    <property type="molecule type" value="Genomic_DNA"/>
</dbReference>
<dbReference type="AlphaFoldDB" id="A0A892ZH78"/>
<protein>
    <submittedName>
        <fullName evidence="1">Mth938-like domain-containing protein</fullName>
    </submittedName>
</protein>
<dbReference type="KEGG" id="ptes:JQU52_10715"/>
<organism evidence="1 2">
    <name type="scientific">Paralysiella testudinis</name>
    <dbReference type="NCBI Taxonomy" id="2809020"/>
    <lineage>
        <taxon>Bacteria</taxon>
        <taxon>Pseudomonadati</taxon>
        <taxon>Pseudomonadota</taxon>
        <taxon>Betaproteobacteria</taxon>
        <taxon>Neisseriales</taxon>
        <taxon>Neisseriaceae</taxon>
        <taxon>Paralysiella</taxon>
    </lineage>
</organism>
<dbReference type="InterPro" id="IPR007523">
    <property type="entry name" value="NDUFAF3/AAMDC"/>
</dbReference>
<sequence>MQLEESRSTEGLWIDAHEAGSISIDGQTYSHAVCLNGEAVLPLNLANAADLSAADFQVALAARPEVVLVGTGAKQVFLHPRVTAELAAAGIGVETMSTAAACRTYMILHSEGRRVWAWLWP</sequence>
<dbReference type="SUPFAM" id="SSF64076">
    <property type="entry name" value="MTH938-like"/>
    <property type="match status" value="1"/>
</dbReference>
<dbReference type="RefSeq" id="WP_230338475.1">
    <property type="nucleotide sequence ID" value="NZ_CP069798.1"/>
</dbReference>
<evidence type="ECO:0000313" key="2">
    <source>
        <dbReference type="Proteomes" id="UP000653156"/>
    </source>
</evidence>
<proteinExistence type="predicted"/>
<dbReference type="PANTHER" id="PTHR21192:SF2">
    <property type="entry name" value="NADH DEHYDROGENASE [UBIQUINONE] 1 ALPHA SUBCOMPLEX ASSEMBLY FACTOR 3"/>
    <property type="match status" value="1"/>
</dbReference>
<dbReference type="Pfam" id="PF04430">
    <property type="entry name" value="DUF498"/>
    <property type="match status" value="1"/>
</dbReference>